<organism evidence="1 2">
    <name type="scientific">Novosphingobium anseongense</name>
    <dbReference type="NCBI Taxonomy" id="3133436"/>
    <lineage>
        <taxon>Bacteria</taxon>
        <taxon>Pseudomonadati</taxon>
        <taxon>Pseudomonadota</taxon>
        <taxon>Alphaproteobacteria</taxon>
        <taxon>Sphingomonadales</taxon>
        <taxon>Sphingomonadaceae</taxon>
        <taxon>Novosphingobium</taxon>
    </lineage>
</organism>
<dbReference type="Proteomes" id="UP001361239">
    <property type="component" value="Unassembled WGS sequence"/>
</dbReference>
<evidence type="ECO:0008006" key="3">
    <source>
        <dbReference type="Google" id="ProtNLM"/>
    </source>
</evidence>
<evidence type="ECO:0000313" key="1">
    <source>
        <dbReference type="EMBL" id="MEJ5977734.1"/>
    </source>
</evidence>
<comment type="caution">
    <text evidence="1">The sequence shown here is derived from an EMBL/GenBank/DDBJ whole genome shotgun (WGS) entry which is preliminary data.</text>
</comment>
<gene>
    <name evidence="1" type="ORF">WG901_13885</name>
</gene>
<accession>A0ABU8RYD3</accession>
<dbReference type="InterPro" id="IPR036086">
    <property type="entry name" value="ParB/Sulfiredoxin_sf"/>
</dbReference>
<reference evidence="1 2" key="1">
    <citation type="submission" date="2024-03" db="EMBL/GenBank/DDBJ databases">
        <authorList>
            <person name="Jo J.-H."/>
        </authorList>
    </citation>
    <scope>NUCLEOTIDE SEQUENCE [LARGE SCALE GENOMIC DNA]</scope>
    <source>
        <strain evidence="1 2">PS1R-30</strain>
    </source>
</reference>
<protein>
    <recommendedName>
        <fullName evidence="3">ParB/Sulfiredoxin domain-containing protein</fullName>
    </recommendedName>
</protein>
<dbReference type="SUPFAM" id="SSF110849">
    <property type="entry name" value="ParB/Sulfiredoxin"/>
    <property type="match status" value="1"/>
</dbReference>
<dbReference type="EMBL" id="JBBHJZ010000002">
    <property type="protein sequence ID" value="MEJ5977734.1"/>
    <property type="molecule type" value="Genomic_DNA"/>
</dbReference>
<name>A0ABU8RYD3_9SPHN</name>
<keyword evidence="2" id="KW-1185">Reference proteome</keyword>
<evidence type="ECO:0000313" key="2">
    <source>
        <dbReference type="Proteomes" id="UP001361239"/>
    </source>
</evidence>
<proteinExistence type="predicted"/>
<dbReference type="RefSeq" id="WP_339587665.1">
    <property type="nucleotide sequence ID" value="NZ_JBBHJZ010000002.1"/>
</dbReference>
<sequence>MLVFEWGESMSYRKLPLASLVVNPANDRHGELENETAAIAQLFATQELHMRSLAKDLVAKGEIFEPPLVFPSGDRYIVADGNRRTTCLKLLATPRRALTVELQEFFADCRKNWPGDFPDKVECRVKTDRDRVDDILFRRHTGVQGGIGQSTWNDRMKANFVIRTGKGGGLNVADEIERRLKDAKLLPGRKIPRSNLNRLLSAESLRNRLGISVRKGKRDIIRDEQETLTALHRVANDLASRTITLDDIWDTESKLAYIDALETEGVLPQIALKSKTSPGTPTPAPRVPHPIPAPPRPPVWPHLIPNVSYGVTWSAHLQRHRAIWEELQYKLDLGETPNAVSVLLRVLLELSIDNYVKRRQLTNVQEGDKLANKAGKVADHLHAASKIDKKYLGAIVKLKQGEEIVSLDTLNRYVHSPNFSVSPDHLNMLWATLAEFIVLCLEA</sequence>